<protein>
    <submittedName>
        <fullName evidence="1">Uncharacterized protein</fullName>
    </submittedName>
</protein>
<dbReference type="EMBL" id="NHYD01000598">
    <property type="protein sequence ID" value="PPQ93857.1"/>
    <property type="molecule type" value="Genomic_DNA"/>
</dbReference>
<organism evidence="1 2">
    <name type="scientific">Psilocybe cyanescens</name>
    <dbReference type="NCBI Taxonomy" id="93625"/>
    <lineage>
        <taxon>Eukaryota</taxon>
        <taxon>Fungi</taxon>
        <taxon>Dikarya</taxon>
        <taxon>Basidiomycota</taxon>
        <taxon>Agaricomycotina</taxon>
        <taxon>Agaricomycetes</taxon>
        <taxon>Agaricomycetidae</taxon>
        <taxon>Agaricales</taxon>
        <taxon>Agaricineae</taxon>
        <taxon>Strophariaceae</taxon>
        <taxon>Psilocybe</taxon>
    </lineage>
</organism>
<proteinExistence type="predicted"/>
<name>A0A409XT31_PSICY</name>
<sequence length="294" mass="33550">MERLYQDDAARLRELDFVLKRHEREQQRKVASTEATVRTQDVIKLPGNSQKEKLVDHMDTYFRRREQRRNAILAVGDLTSREIRLDRERIMSINNITMYNWTIVRSSGGVELYMRVRVPTEHRAYAHASCPKSCRRYDSLNNEWDLYSDIQAGKICQNFGFKNNGGSIKDGPSDRKAITQFWAALRSGVSVDMPPNISDLNDSNHIARRNGGQLTVVSWFPPASDIRQKWTGSAVPDFSNVADLLPKFKALDFSVVSFDSEAPSAPSQILFNQMASKILHSPEHTTLLGNKLHQ</sequence>
<evidence type="ECO:0000313" key="1">
    <source>
        <dbReference type="EMBL" id="PPQ93857.1"/>
    </source>
</evidence>
<dbReference type="STRING" id="93625.A0A409XT31"/>
<accession>A0A409XT31</accession>
<dbReference type="AlphaFoldDB" id="A0A409XT31"/>
<dbReference type="Proteomes" id="UP000283269">
    <property type="component" value="Unassembled WGS sequence"/>
</dbReference>
<dbReference type="InParanoid" id="A0A409XT31"/>
<comment type="caution">
    <text evidence="1">The sequence shown here is derived from an EMBL/GenBank/DDBJ whole genome shotgun (WGS) entry which is preliminary data.</text>
</comment>
<evidence type="ECO:0000313" key="2">
    <source>
        <dbReference type="Proteomes" id="UP000283269"/>
    </source>
</evidence>
<gene>
    <name evidence="1" type="ORF">CVT25_013566</name>
</gene>
<reference evidence="1 2" key="1">
    <citation type="journal article" date="2018" name="Evol. Lett.">
        <title>Horizontal gene cluster transfer increased hallucinogenic mushroom diversity.</title>
        <authorList>
            <person name="Reynolds H.T."/>
            <person name="Vijayakumar V."/>
            <person name="Gluck-Thaler E."/>
            <person name="Korotkin H.B."/>
            <person name="Matheny P.B."/>
            <person name="Slot J.C."/>
        </authorList>
    </citation>
    <scope>NUCLEOTIDE SEQUENCE [LARGE SCALE GENOMIC DNA]</scope>
    <source>
        <strain evidence="1 2">2631</strain>
    </source>
</reference>
<keyword evidence="2" id="KW-1185">Reference proteome</keyword>